<evidence type="ECO:0000256" key="5">
    <source>
        <dbReference type="ARBA" id="ARBA00023002"/>
    </source>
</evidence>
<dbReference type="GO" id="GO:0016491">
    <property type="term" value="F:oxidoreductase activity"/>
    <property type="evidence" value="ECO:0007669"/>
    <property type="project" value="UniProtKB-UniRule"/>
</dbReference>
<dbReference type="RefSeq" id="WP_188695108.1">
    <property type="nucleotide sequence ID" value="NZ_BMIR01000013.1"/>
</dbReference>
<organism evidence="10 11">
    <name type="scientific">Pullulanibacillus camelliae</name>
    <dbReference type="NCBI Taxonomy" id="1707096"/>
    <lineage>
        <taxon>Bacteria</taxon>
        <taxon>Bacillati</taxon>
        <taxon>Bacillota</taxon>
        <taxon>Bacilli</taxon>
        <taxon>Bacillales</taxon>
        <taxon>Sporolactobacillaceae</taxon>
        <taxon>Pullulanibacillus</taxon>
    </lineage>
</organism>
<dbReference type="InterPro" id="IPR052530">
    <property type="entry name" value="NAD(P)H_nitroreductase"/>
</dbReference>
<evidence type="ECO:0000313" key="11">
    <source>
        <dbReference type="Proteomes" id="UP000628775"/>
    </source>
</evidence>
<dbReference type="InterPro" id="IPR000415">
    <property type="entry name" value="Nitroreductase-like"/>
</dbReference>
<evidence type="ECO:0000256" key="3">
    <source>
        <dbReference type="ARBA" id="ARBA00022643"/>
    </source>
</evidence>
<comment type="similarity">
    <text evidence="1 7">Belongs to the nitroreductase family.</text>
</comment>
<gene>
    <name evidence="10" type="ORF">GCM10011391_27240</name>
</gene>
<comment type="cofactor">
    <cofactor evidence="8">
        <name>FMN</name>
        <dbReference type="ChEBI" id="CHEBI:58210"/>
    </cofactor>
    <text evidence="8">Binds 1 FMN per subunit.</text>
</comment>
<protein>
    <recommendedName>
        <fullName evidence="7">Putative NAD(P)H nitroreductase</fullName>
        <ecNumber evidence="7">1.-.-.-</ecNumber>
    </recommendedName>
</protein>
<evidence type="ECO:0000256" key="7">
    <source>
        <dbReference type="PIRNR" id="PIRNR000232"/>
    </source>
</evidence>
<dbReference type="EMBL" id="BMIR01000013">
    <property type="protein sequence ID" value="GGE46983.1"/>
    <property type="molecule type" value="Genomic_DNA"/>
</dbReference>
<feature type="binding site" description="in other chain" evidence="8">
    <location>
        <begin position="10"/>
        <end position="12"/>
    </location>
    <ligand>
        <name>FMN</name>
        <dbReference type="ChEBI" id="CHEBI:58210"/>
        <note>ligand shared between dimeric partners</note>
    </ligand>
</feature>
<dbReference type="CDD" id="cd02135">
    <property type="entry name" value="YdjA-like"/>
    <property type="match status" value="1"/>
</dbReference>
<evidence type="ECO:0000256" key="6">
    <source>
        <dbReference type="ARBA" id="ARBA00023027"/>
    </source>
</evidence>
<keyword evidence="4 7" id="KW-0521">NADP</keyword>
<dbReference type="Proteomes" id="UP000628775">
    <property type="component" value="Unassembled WGS sequence"/>
</dbReference>
<evidence type="ECO:0000259" key="9">
    <source>
        <dbReference type="Pfam" id="PF00881"/>
    </source>
</evidence>
<proteinExistence type="inferred from homology"/>
<evidence type="ECO:0000313" key="10">
    <source>
        <dbReference type="EMBL" id="GGE46983.1"/>
    </source>
</evidence>
<accession>A0A8J2YJ97</accession>
<reference evidence="10" key="1">
    <citation type="journal article" date="2014" name="Int. J. Syst. Evol. Microbiol.">
        <title>Complete genome sequence of Corynebacterium casei LMG S-19264T (=DSM 44701T), isolated from a smear-ripened cheese.</title>
        <authorList>
            <consortium name="US DOE Joint Genome Institute (JGI-PGF)"/>
            <person name="Walter F."/>
            <person name="Albersmeier A."/>
            <person name="Kalinowski J."/>
            <person name="Ruckert C."/>
        </authorList>
    </citation>
    <scope>NUCLEOTIDE SEQUENCE</scope>
    <source>
        <strain evidence="10">CGMCC 1.15371</strain>
    </source>
</reference>
<keyword evidence="11" id="KW-1185">Reference proteome</keyword>
<evidence type="ECO:0000256" key="2">
    <source>
        <dbReference type="ARBA" id="ARBA00022630"/>
    </source>
</evidence>
<keyword evidence="3 7" id="KW-0288">FMN</keyword>
<feature type="binding site" evidence="8">
    <location>
        <position position="39"/>
    </location>
    <ligand>
        <name>FMN</name>
        <dbReference type="ChEBI" id="CHEBI:58210"/>
        <note>ligand shared between dimeric partners</note>
    </ligand>
</feature>
<dbReference type="PIRSF" id="PIRSF000232">
    <property type="entry name" value="YdjA"/>
    <property type="match status" value="1"/>
</dbReference>
<reference evidence="10" key="2">
    <citation type="submission" date="2020-09" db="EMBL/GenBank/DDBJ databases">
        <authorList>
            <person name="Sun Q."/>
            <person name="Zhou Y."/>
        </authorList>
    </citation>
    <scope>NUCLEOTIDE SEQUENCE</scope>
    <source>
        <strain evidence="10">CGMCC 1.15371</strain>
    </source>
</reference>
<dbReference type="InterPro" id="IPR029479">
    <property type="entry name" value="Nitroreductase"/>
</dbReference>
<evidence type="ECO:0000256" key="1">
    <source>
        <dbReference type="ARBA" id="ARBA00007118"/>
    </source>
</evidence>
<dbReference type="Pfam" id="PF00881">
    <property type="entry name" value="Nitroreductase"/>
    <property type="match status" value="1"/>
</dbReference>
<dbReference type="AlphaFoldDB" id="A0A8J2YJ97"/>
<dbReference type="SUPFAM" id="SSF55469">
    <property type="entry name" value="FMN-dependent nitroreductase-like"/>
    <property type="match status" value="1"/>
</dbReference>
<comment type="caution">
    <text evidence="10">The sequence shown here is derived from an EMBL/GenBank/DDBJ whole genome shotgun (WGS) entry which is preliminary data.</text>
</comment>
<keyword evidence="6 7" id="KW-0520">NAD</keyword>
<sequence length="191" mass="21329">MELNDVIKKRRSIGKLTEQVPDRQVIEQLLESARWAPNHYRTEPYSFIVLSGKGRDRLGDAYGRINQEALEDTASEEERQAAYEKGIKKAQRAPYVIVVRLEPSSLAKVVFAEEIAATACAVQNILLTATDLGLGAIWRSGDPSYHPIMKKAFDVSEEGLVLGYIYVGYPAIEPQSPEKPPLNKLVTWVSD</sequence>
<evidence type="ECO:0000256" key="4">
    <source>
        <dbReference type="ARBA" id="ARBA00022857"/>
    </source>
</evidence>
<dbReference type="EC" id="1.-.-.-" evidence="7"/>
<name>A0A8J2YJ97_9BACL</name>
<feature type="domain" description="Nitroreductase" evidence="9">
    <location>
        <begin position="7"/>
        <end position="169"/>
    </location>
</feature>
<dbReference type="InterPro" id="IPR026021">
    <property type="entry name" value="YdjA-like"/>
</dbReference>
<dbReference type="PANTHER" id="PTHR43821:SF1">
    <property type="entry name" value="NAD(P)H NITROREDUCTASE YDJA-RELATED"/>
    <property type="match status" value="1"/>
</dbReference>
<feature type="binding site" description="in other chain" evidence="8">
    <location>
        <begin position="138"/>
        <end position="140"/>
    </location>
    <ligand>
        <name>FMN</name>
        <dbReference type="ChEBI" id="CHEBI:58210"/>
        <note>ligand shared between dimeric partners</note>
    </ligand>
</feature>
<keyword evidence="2 7" id="KW-0285">Flavoprotein</keyword>
<keyword evidence="5 7" id="KW-0560">Oxidoreductase</keyword>
<dbReference type="PANTHER" id="PTHR43821">
    <property type="entry name" value="NAD(P)H NITROREDUCTASE YDJA-RELATED"/>
    <property type="match status" value="1"/>
</dbReference>
<dbReference type="Gene3D" id="3.40.109.10">
    <property type="entry name" value="NADH Oxidase"/>
    <property type="match status" value="1"/>
</dbReference>
<evidence type="ECO:0000256" key="8">
    <source>
        <dbReference type="PIRSR" id="PIRSR000232-1"/>
    </source>
</evidence>